<feature type="chain" id="PRO_5045260929" evidence="2">
    <location>
        <begin position="24"/>
        <end position="347"/>
    </location>
</feature>
<dbReference type="EMBL" id="JBHTIB010000014">
    <property type="protein sequence ID" value="MFD0836839.1"/>
    <property type="molecule type" value="Genomic_DNA"/>
</dbReference>
<feature type="region of interest" description="Disordered" evidence="1">
    <location>
        <begin position="26"/>
        <end position="46"/>
    </location>
</feature>
<dbReference type="Proteomes" id="UP001597011">
    <property type="component" value="Unassembled WGS sequence"/>
</dbReference>
<keyword evidence="2" id="KW-0732">Signal</keyword>
<proteinExistence type="predicted"/>
<comment type="caution">
    <text evidence="3">The sequence shown here is derived from an EMBL/GenBank/DDBJ whole genome shotgun (WGS) entry which is preliminary data.</text>
</comment>
<name>A0ABW3BV94_9FLAO</name>
<accession>A0ABW3BV94</accession>
<reference evidence="4" key="1">
    <citation type="journal article" date="2019" name="Int. J. Syst. Evol. Microbiol.">
        <title>The Global Catalogue of Microorganisms (GCM) 10K type strain sequencing project: providing services to taxonomists for standard genome sequencing and annotation.</title>
        <authorList>
            <consortium name="The Broad Institute Genomics Platform"/>
            <consortium name="The Broad Institute Genome Sequencing Center for Infectious Disease"/>
            <person name="Wu L."/>
            <person name="Ma J."/>
        </authorList>
    </citation>
    <scope>NUCLEOTIDE SEQUENCE [LARGE SCALE GENOMIC DNA]</scope>
    <source>
        <strain evidence="4">CCUG 60529</strain>
    </source>
</reference>
<evidence type="ECO:0000313" key="4">
    <source>
        <dbReference type="Proteomes" id="UP001597011"/>
    </source>
</evidence>
<evidence type="ECO:0000256" key="2">
    <source>
        <dbReference type="SAM" id="SignalP"/>
    </source>
</evidence>
<evidence type="ECO:0000256" key="1">
    <source>
        <dbReference type="SAM" id="MobiDB-lite"/>
    </source>
</evidence>
<feature type="signal peptide" evidence="2">
    <location>
        <begin position="1"/>
        <end position="23"/>
    </location>
</feature>
<organism evidence="3 4">
    <name type="scientific">Mariniflexile aquimaris</name>
    <dbReference type="NCBI Taxonomy" id="881009"/>
    <lineage>
        <taxon>Bacteria</taxon>
        <taxon>Pseudomonadati</taxon>
        <taxon>Bacteroidota</taxon>
        <taxon>Flavobacteriia</taxon>
        <taxon>Flavobacteriales</taxon>
        <taxon>Flavobacteriaceae</taxon>
        <taxon>Mariniflexile</taxon>
    </lineage>
</organism>
<dbReference type="PROSITE" id="PS51257">
    <property type="entry name" value="PROKAR_LIPOPROTEIN"/>
    <property type="match status" value="1"/>
</dbReference>
<dbReference type="RefSeq" id="WP_379943200.1">
    <property type="nucleotide sequence ID" value="NZ_JBHTIB010000014.1"/>
</dbReference>
<protein>
    <submittedName>
        <fullName evidence="3">Uncharacterized protein</fullName>
    </submittedName>
</protein>
<evidence type="ECO:0000313" key="3">
    <source>
        <dbReference type="EMBL" id="MFD0836839.1"/>
    </source>
</evidence>
<feature type="compositionally biased region" description="Low complexity" evidence="1">
    <location>
        <begin position="32"/>
        <end position="46"/>
    </location>
</feature>
<gene>
    <name evidence="3" type="ORF">ACFQ0I_13755</name>
</gene>
<sequence length="347" mass="37659">MKNLKFITSLVLTALLTFTSCQDEIDNENGQNPNTNNSESETASNLERSSMYDGSFDDFLDGTSCSSILLPVIATVNGTQVSIITQSDYQTVLNILGQFSNDNDTVTLKFPLSVKLSNYTEVVVTNQSEYDAIVNACETLEAEGKGAISCIDIDFPITIFTYSVNLEQTGSVVIQSEQQLYTYINNMDNTELFAVNYPITAKLSDNTSVTITSDLDLQTKINTCLGIEDKEAEAENNAKNLETILVNGAFKVQSFINAGANKASDYANYTIDFANNYTCTAVNGAISTVQGTYSVTSETEVYLNLTFSGNATFSLLNSTWEVTSFSNSSISLKSTTNAAVTLVLSQI</sequence>
<keyword evidence="4" id="KW-1185">Reference proteome</keyword>